<protein>
    <submittedName>
        <fullName evidence="3">Zinc finger protein 207</fullName>
    </submittedName>
</protein>
<reference evidence="3" key="1">
    <citation type="submission" date="2016-11" db="UniProtKB">
        <authorList>
            <consortium name="WormBaseParasite"/>
        </authorList>
    </citation>
    <scope>IDENTIFICATION</scope>
</reference>
<dbReference type="Proteomes" id="UP000095287">
    <property type="component" value="Unplaced"/>
</dbReference>
<dbReference type="WBParaSite" id="L893_g19016.t1">
    <property type="protein sequence ID" value="L893_g19016.t1"/>
    <property type="gene ID" value="L893_g19016"/>
</dbReference>
<dbReference type="AlphaFoldDB" id="A0A1I7YRN4"/>
<evidence type="ECO:0000256" key="1">
    <source>
        <dbReference type="SAM" id="MobiDB-lite"/>
    </source>
</evidence>
<sequence>MTEAFLFTTDMANRASDSVRQGECQSIFEWHKKNVSDNPPRTAQTSNDENVEPKPEPKVEVSPLMRMQQMADEQTTFPPPAKKAAVDPASTQKKFDKLEEIEMSLGTDFKKPPMSAPFPMGVRPGHPAFRGPFPGGPYPPPPHMMPPGMGPPGYPPGFGGYPPMSAFGPRMNSPGSFPPGTMGGMPGMPPHSVGHPGMPPVSGSMNGMPPVSGPIHGMPYPGSMMPPYSNGMPPGMMHPGMPQMPSSSGAPPMPSSSQAFGMPPFPMMPPNPMASGPQGMHPNSQMGSAAPSPAMPHGASPFYGPGPHSVPLPAGATSSPAFPPNMPSRPHSAAVPQSFAYGQPGQPGQHFSPAFGGMMPPPGTFPNAMQPPFPS</sequence>
<feature type="region of interest" description="Disordered" evidence="1">
    <location>
        <begin position="275"/>
        <end position="306"/>
    </location>
</feature>
<proteinExistence type="predicted"/>
<accession>A0A1I7YRN4</accession>
<evidence type="ECO:0000313" key="2">
    <source>
        <dbReference type="Proteomes" id="UP000095287"/>
    </source>
</evidence>
<name>A0A1I7YRN4_9BILA</name>
<feature type="region of interest" description="Disordered" evidence="1">
    <location>
        <begin position="1"/>
        <end position="91"/>
    </location>
</feature>
<keyword evidence="2" id="KW-1185">Reference proteome</keyword>
<feature type="compositionally biased region" description="Pro residues" evidence="1">
    <location>
        <begin position="359"/>
        <end position="375"/>
    </location>
</feature>
<feature type="region of interest" description="Disordered" evidence="1">
    <location>
        <begin position="343"/>
        <end position="375"/>
    </location>
</feature>
<feature type="compositionally biased region" description="Polar residues" evidence="1">
    <location>
        <begin position="36"/>
        <end position="48"/>
    </location>
</feature>
<organism evidence="2 3">
    <name type="scientific">Steinernema glaseri</name>
    <dbReference type="NCBI Taxonomy" id="37863"/>
    <lineage>
        <taxon>Eukaryota</taxon>
        <taxon>Metazoa</taxon>
        <taxon>Ecdysozoa</taxon>
        <taxon>Nematoda</taxon>
        <taxon>Chromadorea</taxon>
        <taxon>Rhabditida</taxon>
        <taxon>Tylenchina</taxon>
        <taxon>Panagrolaimomorpha</taxon>
        <taxon>Strongyloidoidea</taxon>
        <taxon>Steinernematidae</taxon>
        <taxon>Steinernema</taxon>
    </lineage>
</organism>
<evidence type="ECO:0000313" key="3">
    <source>
        <dbReference type="WBParaSite" id="L893_g19016.t1"/>
    </source>
</evidence>